<feature type="transmembrane region" description="Helical" evidence="1">
    <location>
        <begin position="87"/>
        <end position="109"/>
    </location>
</feature>
<evidence type="ECO:0000313" key="2">
    <source>
        <dbReference type="EMBL" id="PIZ66315.1"/>
    </source>
</evidence>
<reference evidence="3" key="1">
    <citation type="submission" date="2017-09" db="EMBL/GenBank/DDBJ databases">
        <title>Depth-based differentiation of microbial function through sediment-hosted aquifers and enrichment of novel symbionts in the deep terrestrial subsurface.</title>
        <authorList>
            <person name="Probst A.J."/>
            <person name="Ladd B."/>
            <person name="Jarett J.K."/>
            <person name="Geller-Mcgrath D.E."/>
            <person name="Sieber C.M.K."/>
            <person name="Emerson J.B."/>
            <person name="Anantharaman K."/>
            <person name="Thomas B.C."/>
            <person name="Malmstrom R."/>
            <person name="Stieglmeier M."/>
            <person name="Klingl A."/>
            <person name="Woyke T."/>
            <person name="Ryan C.M."/>
            <person name="Banfield J.F."/>
        </authorList>
    </citation>
    <scope>NUCLEOTIDE SEQUENCE [LARGE SCALE GENOMIC DNA]</scope>
</reference>
<keyword evidence="1" id="KW-1133">Transmembrane helix</keyword>
<dbReference type="EMBL" id="PFOD01000016">
    <property type="protein sequence ID" value="PIZ66315.1"/>
    <property type="molecule type" value="Genomic_DNA"/>
</dbReference>
<sequence>MTLAQNLQIHSSDNLPGSTAPAQFNITGPLQNINNITDLINILMKFIFPFAAVILFFVIIAGGFDLLTSRGESEKVKSGQQKITSGIIGFVLLVLSLLASQILGFIFGVGEGIL</sequence>
<feature type="transmembrane region" description="Helical" evidence="1">
    <location>
        <begin position="46"/>
        <end position="67"/>
    </location>
</feature>
<proteinExistence type="predicted"/>
<name>A0A2M7U5T1_9BACT</name>
<gene>
    <name evidence="2" type="ORF">COY14_00530</name>
</gene>
<organism evidence="2 3">
    <name type="scientific">Candidatus Roizmanbacteria bacterium CG_4_10_14_0_2_um_filter_36_9</name>
    <dbReference type="NCBI Taxonomy" id="1974823"/>
    <lineage>
        <taxon>Bacteria</taxon>
        <taxon>Candidatus Roizmaniibacteriota</taxon>
    </lineage>
</organism>
<protein>
    <submittedName>
        <fullName evidence="2">Uncharacterized protein</fullName>
    </submittedName>
</protein>
<evidence type="ECO:0000313" key="3">
    <source>
        <dbReference type="Proteomes" id="UP000230027"/>
    </source>
</evidence>
<keyword evidence="1" id="KW-0812">Transmembrane</keyword>
<keyword evidence="1" id="KW-0472">Membrane</keyword>
<dbReference type="Proteomes" id="UP000230027">
    <property type="component" value="Unassembled WGS sequence"/>
</dbReference>
<accession>A0A2M7U5T1</accession>
<evidence type="ECO:0000256" key="1">
    <source>
        <dbReference type="SAM" id="Phobius"/>
    </source>
</evidence>
<dbReference type="AlphaFoldDB" id="A0A2M7U5T1"/>
<dbReference type="Pfam" id="PF18895">
    <property type="entry name" value="T4SS_pilin"/>
    <property type="match status" value="1"/>
</dbReference>
<dbReference type="InterPro" id="IPR043993">
    <property type="entry name" value="T4SS_pilin"/>
</dbReference>
<comment type="caution">
    <text evidence="2">The sequence shown here is derived from an EMBL/GenBank/DDBJ whole genome shotgun (WGS) entry which is preliminary data.</text>
</comment>